<evidence type="ECO:0000259" key="4">
    <source>
        <dbReference type="SMART" id="SM00822"/>
    </source>
</evidence>
<dbReference type="PANTHER" id="PTHR43775:SF37">
    <property type="entry name" value="SI:DKEY-61P9.11"/>
    <property type="match status" value="1"/>
</dbReference>
<name>A0ABW1HYW5_9ACTN</name>
<dbReference type="Gene3D" id="3.40.50.720">
    <property type="entry name" value="NAD(P)-binding Rossmann-like Domain"/>
    <property type="match status" value="1"/>
</dbReference>
<gene>
    <name evidence="5" type="ORF">ACFPZ4_33335</name>
</gene>
<protein>
    <submittedName>
        <fullName evidence="5">SDR family NAD(P)-dependent oxidoreductase</fullName>
    </submittedName>
</protein>
<dbReference type="InterPro" id="IPR057326">
    <property type="entry name" value="KR_dom"/>
</dbReference>
<keyword evidence="2" id="KW-0597">Phosphoprotein</keyword>
<feature type="compositionally biased region" description="Low complexity" evidence="3">
    <location>
        <begin position="308"/>
        <end position="329"/>
    </location>
</feature>
<dbReference type="RefSeq" id="WP_377539261.1">
    <property type="nucleotide sequence ID" value="NZ_JBHSQQ010000634.1"/>
</dbReference>
<feature type="compositionally biased region" description="Low complexity" evidence="3">
    <location>
        <begin position="339"/>
        <end position="354"/>
    </location>
</feature>
<dbReference type="Pfam" id="PF08659">
    <property type="entry name" value="KR"/>
    <property type="match status" value="1"/>
</dbReference>
<keyword evidence="1" id="KW-0596">Phosphopantetheine</keyword>
<evidence type="ECO:0000256" key="3">
    <source>
        <dbReference type="SAM" id="MobiDB-lite"/>
    </source>
</evidence>
<evidence type="ECO:0000256" key="1">
    <source>
        <dbReference type="ARBA" id="ARBA00022450"/>
    </source>
</evidence>
<dbReference type="Proteomes" id="UP001596207">
    <property type="component" value="Unassembled WGS sequence"/>
</dbReference>
<comment type="caution">
    <text evidence="5">The sequence shown here is derived from an EMBL/GenBank/DDBJ whole genome shotgun (WGS) entry which is preliminary data.</text>
</comment>
<keyword evidence="6" id="KW-1185">Reference proteome</keyword>
<evidence type="ECO:0000313" key="6">
    <source>
        <dbReference type="Proteomes" id="UP001596207"/>
    </source>
</evidence>
<proteinExistence type="predicted"/>
<evidence type="ECO:0000256" key="2">
    <source>
        <dbReference type="ARBA" id="ARBA00022553"/>
    </source>
</evidence>
<dbReference type="InterPro" id="IPR036291">
    <property type="entry name" value="NAD(P)-bd_dom_sf"/>
</dbReference>
<dbReference type="SUPFAM" id="SSF51735">
    <property type="entry name" value="NAD(P)-binding Rossmann-fold domains"/>
    <property type="match status" value="1"/>
</dbReference>
<dbReference type="SMART" id="SM00822">
    <property type="entry name" value="PKS_KR"/>
    <property type="match status" value="1"/>
</dbReference>
<evidence type="ECO:0000313" key="5">
    <source>
        <dbReference type="EMBL" id="MFC5946315.1"/>
    </source>
</evidence>
<dbReference type="EMBL" id="JBHSQQ010000634">
    <property type="protein sequence ID" value="MFC5946315.1"/>
    <property type="molecule type" value="Genomic_DNA"/>
</dbReference>
<sequence>WLVGWSFGTDLTLKYGCDPAVAGAILLSPPLRFSAPSDLAPASADARVAELGGDGPVEVGYRAGVRHVPVRVPLRASDSGRPPVRRDGRYLILGGHGGLGLAVARRLAGDGAGLVALVSRSGGTGADADALAGIESYGCRIASFAADVAAPGALTGVVAEIRQRFGDLHGVVHAAGALRDGLLRGTTAEDVAQVLRPKVDGLHELAAAVAGTDLDFAVLFASVSGTFGNLGQGGYAAANTYLDAYAHARGAPWTSVDWGLWGEVGMGTAVAEQLRRRGVRPLGTVEALDALMTVLRDDVRQVVIAHPDAPVGTPAAPATGTTPASTPAASPAPVPPATAPAAAASGPSPAGDAE</sequence>
<dbReference type="PANTHER" id="PTHR43775">
    <property type="entry name" value="FATTY ACID SYNTHASE"/>
    <property type="match status" value="1"/>
</dbReference>
<feature type="non-terminal residue" evidence="5">
    <location>
        <position position="1"/>
    </location>
</feature>
<accession>A0ABW1HYW5</accession>
<dbReference type="InterPro" id="IPR050091">
    <property type="entry name" value="PKS_NRPS_Biosynth_Enz"/>
</dbReference>
<reference evidence="6" key="1">
    <citation type="journal article" date="2019" name="Int. J. Syst. Evol. Microbiol.">
        <title>The Global Catalogue of Microorganisms (GCM) 10K type strain sequencing project: providing services to taxonomists for standard genome sequencing and annotation.</title>
        <authorList>
            <consortium name="The Broad Institute Genomics Platform"/>
            <consortium name="The Broad Institute Genome Sequencing Center for Infectious Disease"/>
            <person name="Wu L."/>
            <person name="Ma J."/>
        </authorList>
    </citation>
    <scope>NUCLEOTIDE SEQUENCE [LARGE SCALE GENOMIC DNA]</scope>
    <source>
        <strain evidence="6">CGMCC 4.7173</strain>
    </source>
</reference>
<feature type="non-terminal residue" evidence="5">
    <location>
        <position position="354"/>
    </location>
</feature>
<feature type="region of interest" description="Disordered" evidence="3">
    <location>
        <begin position="308"/>
        <end position="354"/>
    </location>
</feature>
<feature type="domain" description="Ketoreductase" evidence="4">
    <location>
        <begin position="88"/>
        <end position="264"/>
    </location>
</feature>
<dbReference type="InterPro" id="IPR013968">
    <property type="entry name" value="PKS_KR"/>
</dbReference>
<organism evidence="5 6">
    <name type="scientific">Micromonospora harpali</name>
    <dbReference type="NCBI Taxonomy" id="1490225"/>
    <lineage>
        <taxon>Bacteria</taxon>
        <taxon>Bacillati</taxon>
        <taxon>Actinomycetota</taxon>
        <taxon>Actinomycetes</taxon>
        <taxon>Micromonosporales</taxon>
        <taxon>Micromonosporaceae</taxon>
        <taxon>Micromonospora</taxon>
    </lineage>
</organism>